<dbReference type="Proteomes" id="UP000324222">
    <property type="component" value="Unassembled WGS sequence"/>
</dbReference>
<feature type="chain" id="PRO_5022689873" evidence="1">
    <location>
        <begin position="29"/>
        <end position="218"/>
    </location>
</feature>
<accession>A0A5B7CK28</accession>
<proteinExistence type="predicted"/>
<evidence type="ECO:0000313" key="3">
    <source>
        <dbReference type="Proteomes" id="UP000324222"/>
    </source>
</evidence>
<reference evidence="2 3" key="1">
    <citation type="submission" date="2019-05" db="EMBL/GenBank/DDBJ databases">
        <title>Another draft genome of Portunus trituberculatus and its Hox gene families provides insights of decapod evolution.</title>
        <authorList>
            <person name="Jeong J.-H."/>
            <person name="Song I."/>
            <person name="Kim S."/>
            <person name="Choi T."/>
            <person name="Kim D."/>
            <person name="Ryu S."/>
            <person name="Kim W."/>
        </authorList>
    </citation>
    <scope>NUCLEOTIDE SEQUENCE [LARGE SCALE GENOMIC DNA]</scope>
    <source>
        <tissue evidence="2">Muscle</tissue>
    </source>
</reference>
<keyword evidence="1" id="KW-0732">Signal</keyword>
<organism evidence="2 3">
    <name type="scientific">Portunus trituberculatus</name>
    <name type="common">Swimming crab</name>
    <name type="synonym">Neptunus trituberculatus</name>
    <dbReference type="NCBI Taxonomy" id="210409"/>
    <lineage>
        <taxon>Eukaryota</taxon>
        <taxon>Metazoa</taxon>
        <taxon>Ecdysozoa</taxon>
        <taxon>Arthropoda</taxon>
        <taxon>Crustacea</taxon>
        <taxon>Multicrustacea</taxon>
        <taxon>Malacostraca</taxon>
        <taxon>Eumalacostraca</taxon>
        <taxon>Eucarida</taxon>
        <taxon>Decapoda</taxon>
        <taxon>Pleocyemata</taxon>
        <taxon>Brachyura</taxon>
        <taxon>Eubrachyura</taxon>
        <taxon>Portunoidea</taxon>
        <taxon>Portunidae</taxon>
        <taxon>Portuninae</taxon>
        <taxon>Portunus</taxon>
    </lineage>
</organism>
<gene>
    <name evidence="2" type="ORF">E2C01_002101</name>
</gene>
<sequence length="218" mass="23946">MALVISFRVTRVSLAVAMIIIEAWESDAYKELLSLIPTPTRSASLHGLPCDYLPTRTLSCHNQLTGSRNINKDVSEPLWPRISVRCGGGWWRGERPAELAHPPDKYRACRGFGGGCVVVKVSGRLLLSSWPPLPPEAVPEREETALGEEGARTREAHQVTADGLLLQPCEAPRRCSARGVSTGGRLCYCGCGAELWAGRWEEMQHVDDKGSARVDWIT</sequence>
<dbReference type="AlphaFoldDB" id="A0A5B7CK28"/>
<comment type="caution">
    <text evidence="2">The sequence shown here is derived from an EMBL/GenBank/DDBJ whole genome shotgun (WGS) entry which is preliminary data.</text>
</comment>
<dbReference type="EMBL" id="VSRR010000072">
    <property type="protein sequence ID" value="MPC09488.1"/>
    <property type="molecule type" value="Genomic_DNA"/>
</dbReference>
<name>A0A5B7CK28_PORTR</name>
<feature type="signal peptide" evidence="1">
    <location>
        <begin position="1"/>
        <end position="28"/>
    </location>
</feature>
<evidence type="ECO:0000256" key="1">
    <source>
        <dbReference type="SAM" id="SignalP"/>
    </source>
</evidence>
<keyword evidence="3" id="KW-1185">Reference proteome</keyword>
<evidence type="ECO:0000313" key="2">
    <source>
        <dbReference type="EMBL" id="MPC09488.1"/>
    </source>
</evidence>
<protein>
    <submittedName>
        <fullName evidence="2">Uncharacterized protein</fullName>
    </submittedName>
</protein>